<accession>A0ABP9N3Z8</accession>
<proteinExistence type="predicted"/>
<evidence type="ECO:0000313" key="3">
    <source>
        <dbReference type="Proteomes" id="UP001500864"/>
    </source>
</evidence>
<organism evidence="2 3">
    <name type="scientific">Bartonella jaculi</name>
    <dbReference type="NCBI Taxonomy" id="686226"/>
    <lineage>
        <taxon>Bacteria</taxon>
        <taxon>Pseudomonadati</taxon>
        <taxon>Pseudomonadota</taxon>
        <taxon>Alphaproteobacteria</taxon>
        <taxon>Hyphomicrobiales</taxon>
        <taxon>Bartonellaceae</taxon>
        <taxon>Bartonella</taxon>
    </lineage>
</organism>
<dbReference type="Gene3D" id="2.160.20.20">
    <property type="match status" value="1"/>
</dbReference>
<evidence type="ECO:0000259" key="1">
    <source>
        <dbReference type="PROSITE" id="PS51208"/>
    </source>
</evidence>
<dbReference type="RefSeq" id="WP_345116595.1">
    <property type="nucleotide sequence ID" value="NZ_BAABIZ010000013.1"/>
</dbReference>
<dbReference type="SMART" id="SM00869">
    <property type="entry name" value="Autotransporter"/>
    <property type="match status" value="1"/>
</dbReference>
<comment type="caution">
    <text evidence="2">The sequence shown here is derived from an EMBL/GenBank/DDBJ whole genome shotgun (WGS) entry which is preliminary data.</text>
</comment>
<dbReference type="PANTHER" id="PTHR35037">
    <property type="entry name" value="C-TERMINAL REGION OF AIDA-LIKE PROTEIN"/>
    <property type="match status" value="1"/>
</dbReference>
<dbReference type="SUPFAM" id="SSF51126">
    <property type="entry name" value="Pectin lyase-like"/>
    <property type="match status" value="1"/>
</dbReference>
<reference evidence="3" key="1">
    <citation type="journal article" date="2019" name="Int. J. Syst. Evol. Microbiol.">
        <title>The Global Catalogue of Microorganisms (GCM) 10K type strain sequencing project: providing services to taxonomists for standard genome sequencing and annotation.</title>
        <authorList>
            <consortium name="The Broad Institute Genomics Platform"/>
            <consortium name="The Broad Institute Genome Sequencing Center for Infectious Disease"/>
            <person name="Wu L."/>
            <person name="Ma J."/>
        </authorList>
    </citation>
    <scope>NUCLEOTIDE SEQUENCE [LARGE SCALE GENOMIC DNA]</scope>
    <source>
        <strain evidence="3">JCM 17712</strain>
    </source>
</reference>
<dbReference type="InterPro" id="IPR005546">
    <property type="entry name" value="Autotransporte_beta"/>
</dbReference>
<dbReference type="PANTHER" id="PTHR35037:SF3">
    <property type="entry name" value="C-TERMINAL REGION OF AIDA-LIKE PROTEIN"/>
    <property type="match status" value="1"/>
</dbReference>
<gene>
    <name evidence="2" type="ORF">GCM10023261_11900</name>
</gene>
<feature type="domain" description="Autotransporter" evidence="1">
    <location>
        <begin position="596"/>
        <end position="873"/>
    </location>
</feature>
<dbReference type="Pfam" id="PF03797">
    <property type="entry name" value="Autotransporter"/>
    <property type="match status" value="1"/>
</dbReference>
<protein>
    <recommendedName>
        <fullName evidence="1">Autotransporter domain-containing protein</fullName>
    </recommendedName>
</protein>
<dbReference type="PROSITE" id="PS51208">
    <property type="entry name" value="AUTOTRANSPORTER"/>
    <property type="match status" value="1"/>
</dbReference>
<dbReference type="Proteomes" id="UP001500864">
    <property type="component" value="Unassembled WGS sequence"/>
</dbReference>
<dbReference type="Gene3D" id="2.40.128.130">
    <property type="entry name" value="Autotransporter beta-domain"/>
    <property type="match status" value="1"/>
</dbReference>
<dbReference type="SUPFAM" id="SSF103515">
    <property type="entry name" value="Autotransporter"/>
    <property type="match status" value="1"/>
</dbReference>
<dbReference type="NCBIfam" id="TIGR01414">
    <property type="entry name" value="autotrans_barl"/>
    <property type="match status" value="1"/>
</dbReference>
<dbReference type="InterPro" id="IPR051551">
    <property type="entry name" value="Autotransporter_adhesion"/>
</dbReference>
<dbReference type="InterPro" id="IPR011050">
    <property type="entry name" value="Pectin_lyase_fold/virulence"/>
</dbReference>
<dbReference type="InterPro" id="IPR012332">
    <property type="entry name" value="Autotransporter_pectin_lyase_C"/>
</dbReference>
<name>A0ABP9N3Z8_9HYPH</name>
<dbReference type="EMBL" id="BAABIZ010000013">
    <property type="protein sequence ID" value="GAA5109172.1"/>
    <property type="molecule type" value="Genomic_DNA"/>
</dbReference>
<sequence length="873" mass="95764">MIKVLKRHVYLCALTTSVFFFTQEIEAKVQDSPSCSSLLKMYPCDALGKLSGNESHTQAANIGFSGVTAVKKFDKADIKVGEKGDVVHGGTLQLKKSGTITSDVLAREKEKTVLNGISVTGRGKNTVNGKKVGVRDNGMKQAVFGVQQGGSLFVKDGKVKVRDVYGLVMESSPEVFISNGNSGSWDWRYSDVIFENSDIAVEGRGARGLFFQGSPSQEEYMEGEALVKQGEIQFKKTTLRVPEGTAIYVDDSKRFPYITASEDSRIFASQLLEVKNNSYVLVEADASLLAGRAHVDKSSYAELGLSNKSTWTVAPGKNNKWRDSSVSFVRVIDSSIFFRKPEDGYYQTLRVGRLDDDNGLDYAYVAHDARLFVNASLTIDGQNKGIKADKLLIYGNVYGKTKVYVVEASADSVKGKNLSIDEQKEAHSVSIVQVYGKAEKDSFRLAGDYVALRGAPYGYRLSAYGPGSSLETAKDENRLVKKKSGNNNGDFWDFRLEAKYIQRSPRHSWLKTSQAKKLVSRSRTPRSIGSSAGHNYVVADAEGSVFHPEMGVRAVVPQVPTYLLLPNGLFHACLMDISNQNKQLEILRSTSSGMVEIHENPASFFRGYGGSYRYASDLSALEYGYGGDFNYNAIEAGILLKTIENADSAISFGIMGTYGKLSLQPQDVEHSQKSAFDKWTATAYGSMQHDAGFYVDGLFSYGLLKGDVLTLARGKTATIKSNPLSASLTAGKTFMTGHKGVVFDPQIQVVYQNLRFDKASDIDGFDIEMKRPDQWVMRVGGRLTKVLAASEKGRNASFYGKLHFTHGVGEKQTVYFKDAFRLGAFGSSLEAGLGVNARLSPKFAFHGDITYQHRLTKAGFSGVSFSGGLRYRF</sequence>
<evidence type="ECO:0000313" key="2">
    <source>
        <dbReference type="EMBL" id="GAA5109172.1"/>
    </source>
</evidence>
<dbReference type="InterPro" id="IPR036709">
    <property type="entry name" value="Autotransporte_beta_dom_sf"/>
</dbReference>
<keyword evidence="3" id="KW-1185">Reference proteome</keyword>
<dbReference type="InterPro" id="IPR006315">
    <property type="entry name" value="OM_autotransptr_brl_dom"/>
</dbReference>